<evidence type="ECO:0000256" key="2">
    <source>
        <dbReference type="SAM" id="Coils"/>
    </source>
</evidence>
<protein>
    <submittedName>
        <fullName evidence="5">Zinc-metallopeptidase, peroxisomal</fullName>
    </submittedName>
</protein>
<keyword evidence="2" id="KW-0175">Coiled coil</keyword>
<evidence type="ECO:0000256" key="3">
    <source>
        <dbReference type="SAM" id="MobiDB-lite"/>
    </source>
</evidence>
<dbReference type="GO" id="GO:0004222">
    <property type="term" value="F:metalloendopeptidase activity"/>
    <property type="evidence" value="ECO:0007669"/>
    <property type="project" value="TreeGrafter"/>
</dbReference>
<sequence length="643" mass="68090">MALQLPWARRYIELLRGPGGISERIWEEVRGLSQLHFDTRDKARPLSYTTSLASCLQLYPPKDLLPAMYGVPRVFAPDAIREALQRMTPEAVRVFWISKTHEQAEGEAAAPKAEGEVAEGREEGEQVAPSSGGRGVESPAGAEAAVKAVGAVGALCTEPWYGTRYGVGPLPADWLAAWAAARPEEEPRLHLPTPNPFIPTDLSLASDEAAAAPAQPVLVLAVPGRLRLWHKPDTRFGQPKAVLYLDVQSPEAYSSPRAAVMTRLFVKLMLDYLNEMAYPAQQAGLGYNIVNTQSGWQLLLSGYNHKLPDLMAEVMGRLAEFKAWQLSAALSEAAASEAARAEGGAAASQSESALRSEIASLVTRAASLERQLTEAVRQYDNDLLAAEQLAVAARESALAAAQGEFQERSAQAAAAYAVQLAEAEGRVAAAAEALRAAEVRAAEGRTATEAEAEAAMRALRQELQAARADASSRLEAVRAEVEAQRSQLSAAVAEAAAELADTRQRFSTVDARNAGQAVLLRRLEEVVHVHVDHFSKPSKQRCPALCASTVLTLPPTMSIACAFLARLGSASLPRASIAAPTRDLLEDGRGGCNLSSVAFVAAAVRGARGCPPPPADGGGALGGRLSPKGAAGFFVISCAHNIG</sequence>
<feature type="coiled-coil region" evidence="2">
    <location>
        <begin position="351"/>
        <end position="378"/>
    </location>
</feature>
<dbReference type="InterPro" id="IPR032632">
    <property type="entry name" value="Peptidase_M16_M"/>
</dbReference>
<dbReference type="GO" id="GO:0005829">
    <property type="term" value="C:cytosol"/>
    <property type="evidence" value="ECO:0007669"/>
    <property type="project" value="TreeGrafter"/>
</dbReference>
<organism evidence="5 6">
    <name type="scientific">Tetrabaena socialis</name>
    <dbReference type="NCBI Taxonomy" id="47790"/>
    <lineage>
        <taxon>Eukaryota</taxon>
        <taxon>Viridiplantae</taxon>
        <taxon>Chlorophyta</taxon>
        <taxon>core chlorophytes</taxon>
        <taxon>Chlorophyceae</taxon>
        <taxon>CS clade</taxon>
        <taxon>Chlamydomonadales</taxon>
        <taxon>Tetrabaenaceae</taxon>
        <taxon>Tetrabaena</taxon>
    </lineage>
</organism>
<dbReference type="GO" id="GO:0051603">
    <property type="term" value="P:proteolysis involved in protein catabolic process"/>
    <property type="evidence" value="ECO:0007669"/>
    <property type="project" value="TreeGrafter"/>
</dbReference>
<dbReference type="Pfam" id="PF16187">
    <property type="entry name" value="Peptidase_M16_M"/>
    <property type="match status" value="2"/>
</dbReference>
<dbReference type="Proteomes" id="UP000236333">
    <property type="component" value="Unassembled WGS sequence"/>
</dbReference>
<comment type="caution">
    <text evidence="5">The sequence shown here is derived from an EMBL/GenBank/DDBJ whole genome shotgun (WGS) entry which is preliminary data.</text>
</comment>
<dbReference type="GO" id="GO:0043171">
    <property type="term" value="P:peptide catabolic process"/>
    <property type="evidence" value="ECO:0007669"/>
    <property type="project" value="TreeGrafter"/>
</dbReference>
<feature type="compositionally biased region" description="Basic and acidic residues" evidence="3">
    <location>
        <begin position="113"/>
        <end position="124"/>
    </location>
</feature>
<accession>A0A2J8A2H4</accession>
<evidence type="ECO:0000313" key="6">
    <source>
        <dbReference type="Proteomes" id="UP000236333"/>
    </source>
</evidence>
<dbReference type="InterPro" id="IPR050626">
    <property type="entry name" value="Peptidase_M16"/>
</dbReference>
<dbReference type="GO" id="GO:0046872">
    <property type="term" value="F:metal ion binding"/>
    <property type="evidence" value="ECO:0007669"/>
    <property type="project" value="UniProtKB-KW"/>
</dbReference>
<feature type="domain" description="Peptidase M16 middle/third" evidence="4">
    <location>
        <begin position="156"/>
        <end position="322"/>
    </location>
</feature>
<keyword evidence="1" id="KW-0479">Metal-binding</keyword>
<feature type="region of interest" description="Disordered" evidence="3">
    <location>
        <begin position="105"/>
        <end position="139"/>
    </location>
</feature>
<dbReference type="OrthoDB" id="952271at2759"/>
<dbReference type="SUPFAM" id="SSF63411">
    <property type="entry name" value="LuxS/MPP-like metallohydrolase"/>
    <property type="match status" value="2"/>
</dbReference>
<gene>
    <name evidence="5" type="ORF">TSOC_006882</name>
</gene>
<evidence type="ECO:0000256" key="1">
    <source>
        <dbReference type="ARBA" id="ARBA00022723"/>
    </source>
</evidence>
<keyword evidence="6" id="KW-1185">Reference proteome</keyword>
<proteinExistence type="predicted"/>
<feature type="coiled-coil region" evidence="2">
    <location>
        <begin position="420"/>
        <end position="505"/>
    </location>
</feature>
<dbReference type="AlphaFoldDB" id="A0A2J8A2H4"/>
<feature type="domain" description="Peptidase M16 middle/third" evidence="4">
    <location>
        <begin position="37"/>
        <end position="105"/>
    </location>
</feature>
<dbReference type="Gene3D" id="3.30.830.10">
    <property type="entry name" value="Metalloenzyme, LuxS/M16 peptidase-like"/>
    <property type="match status" value="2"/>
</dbReference>
<name>A0A2J8A2H4_9CHLO</name>
<evidence type="ECO:0000313" key="5">
    <source>
        <dbReference type="EMBL" id="PNH06715.1"/>
    </source>
</evidence>
<dbReference type="InterPro" id="IPR011249">
    <property type="entry name" value="Metalloenz_LuxS/M16"/>
</dbReference>
<reference evidence="5 6" key="1">
    <citation type="journal article" date="2017" name="Mol. Biol. Evol.">
        <title>The 4-celled Tetrabaena socialis nuclear genome reveals the essential components for genetic control of cell number at the origin of multicellularity in the volvocine lineage.</title>
        <authorList>
            <person name="Featherston J."/>
            <person name="Arakaki Y."/>
            <person name="Hanschen E.R."/>
            <person name="Ferris P.J."/>
            <person name="Michod R.E."/>
            <person name="Olson B.J.S.C."/>
            <person name="Nozaki H."/>
            <person name="Durand P.M."/>
        </authorList>
    </citation>
    <scope>NUCLEOTIDE SEQUENCE [LARGE SCALE GENOMIC DNA]</scope>
    <source>
        <strain evidence="5 6">NIES-571</strain>
    </source>
</reference>
<dbReference type="PANTHER" id="PTHR43690:SF18">
    <property type="entry name" value="INSULIN-DEGRADING ENZYME-RELATED"/>
    <property type="match status" value="1"/>
</dbReference>
<dbReference type="EMBL" id="PGGS01000219">
    <property type="protein sequence ID" value="PNH06715.1"/>
    <property type="molecule type" value="Genomic_DNA"/>
</dbReference>
<evidence type="ECO:0000259" key="4">
    <source>
        <dbReference type="Pfam" id="PF16187"/>
    </source>
</evidence>
<dbReference type="GO" id="GO:0005739">
    <property type="term" value="C:mitochondrion"/>
    <property type="evidence" value="ECO:0007669"/>
    <property type="project" value="TreeGrafter"/>
</dbReference>
<dbReference type="PANTHER" id="PTHR43690">
    <property type="entry name" value="NARDILYSIN"/>
    <property type="match status" value="1"/>
</dbReference>